<dbReference type="InterPro" id="IPR036770">
    <property type="entry name" value="Ankyrin_rpt-contain_sf"/>
</dbReference>
<gene>
    <name evidence="4" type="ORF">DGYR_LOCUS9607</name>
</gene>
<dbReference type="PROSITE" id="PS50297">
    <property type="entry name" value="ANK_REP_REGION"/>
    <property type="match status" value="1"/>
</dbReference>
<organism evidence="4 5">
    <name type="scientific">Dimorphilus gyrociliatus</name>
    <dbReference type="NCBI Taxonomy" id="2664684"/>
    <lineage>
        <taxon>Eukaryota</taxon>
        <taxon>Metazoa</taxon>
        <taxon>Spiralia</taxon>
        <taxon>Lophotrochozoa</taxon>
        <taxon>Annelida</taxon>
        <taxon>Polychaeta</taxon>
        <taxon>Polychaeta incertae sedis</taxon>
        <taxon>Dinophilidae</taxon>
        <taxon>Dimorphilus</taxon>
    </lineage>
</organism>
<name>A0A7I8W4I0_9ANNE</name>
<comment type="caution">
    <text evidence="4">The sequence shown here is derived from an EMBL/GenBank/DDBJ whole genome shotgun (WGS) entry which is preliminary data.</text>
</comment>
<dbReference type="OrthoDB" id="366390at2759"/>
<dbReference type="Gene3D" id="1.25.40.20">
    <property type="entry name" value="Ankyrin repeat-containing domain"/>
    <property type="match status" value="2"/>
</dbReference>
<reference evidence="4 5" key="1">
    <citation type="submission" date="2020-08" db="EMBL/GenBank/DDBJ databases">
        <authorList>
            <person name="Hejnol A."/>
        </authorList>
    </citation>
    <scope>NUCLEOTIDE SEQUENCE [LARGE SCALE GENOMIC DNA]</scope>
</reference>
<evidence type="ECO:0000313" key="5">
    <source>
        <dbReference type="Proteomes" id="UP000549394"/>
    </source>
</evidence>
<proteinExistence type="predicted"/>
<dbReference type="PROSITE" id="PS50088">
    <property type="entry name" value="ANK_REPEAT"/>
    <property type="match status" value="2"/>
</dbReference>
<dbReference type="EMBL" id="CAJFCJ010000014">
    <property type="protein sequence ID" value="CAD5121693.1"/>
    <property type="molecule type" value="Genomic_DNA"/>
</dbReference>
<dbReference type="Proteomes" id="UP000549394">
    <property type="component" value="Unassembled WGS sequence"/>
</dbReference>
<protein>
    <submittedName>
        <fullName evidence="4">DgyrCDS10179</fullName>
    </submittedName>
</protein>
<evidence type="ECO:0000256" key="2">
    <source>
        <dbReference type="ARBA" id="ARBA00023043"/>
    </source>
</evidence>
<keyword evidence="1" id="KW-0677">Repeat</keyword>
<sequence length="541" mass="60945">MEWLKIGKCQHLKSIGGFKKFDFDISESKEDLRKELMSIDKQLSPFLVEKISLSSKTSSNESLREPWTLSDSLEFQKGENPPEPKEKTNILPRQIPKIFRKTSSETETIFSFDIEPDNPSLQGEPILENSSAGSSECELRTLNIIDEDRFLSVSPILPSSSYVTTVAALNGIHIAAAKGYDKLLEKMIAKDFDVECRSDYLQNSPLHYACMNGKINCVKVLIKQECSLEAINSHYDNCLHICIESSVFESISIFEMIFNILETKCELSTDLRKTLLDSIIRLDRPNFLESFLNLSKNDLNCISNGWSMVHESCYGGSINCLKYLYNLNHDLNVSYTNLNMGFSNVKPVHLAIFNGHLDIVRFLVSHINIEYNECVTVMGANYSTLMTAVFNEYIDIFDEIIDKCDVNVKNDQGDTALHFASLRGNGKLIMELLKRNADVNVQNKLGITPIWNALNYPEIVDILINYGAKTDIFLNECDTKAFGVELIKKSLLEKALECGNSGTVQLLLNSYKSSENSQSAQSQIVPSLKGMCQEIVDKCEL</sequence>
<evidence type="ECO:0000256" key="1">
    <source>
        <dbReference type="ARBA" id="ARBA00022737"/>
    </source>
</evidence>
<dbReference type="SMART" id="SM00248">
    <property type="entry name" value="ANK"/>
    <property type="match status" value="9"/>
</dbReference>
<dbReference type="InterPro" id="IPR002110">
    <property type="entry name" value="Ankyrin_rpt"/>
</dbReference>
<evidence type="ECO:0000313" key="4">
    <source>
        <dbReference type="EMBL" id="CAD5121693.1"/>
    </source>
</evidence>
<keyword evidence="5" id="KW-1185">Reference proteome</keyword>
<dbReference type="SUPFAM" id="SSF48403">
    <property type="entry name" value="Ankyrin repeat"/>
    <property type="match status" value="2"/>
</dbReference>
<keyword evidence="2 3" id="KW-0040">ANK repeat</keyword>
<accession>A0A7I8W4I0</accession>
<evidence type="ECO:0000256" key="3">
    <source>
        <dbReference type="PROSITE-ProRule" id="PRU00023"/>
    </source>
</evidence>
<feature type="repeat" description="ANK" evidence="3">
    <location>
        <begin position="412"/>
        <end position="444"/>
    </location>
</feature>
<feature type="repeat" description="ANK" evidence="3">
    <location>
        <begin position="201"/>
        <end position="233"/>
    </location>
</feature>
<dbReference type="Pfam" id="PF12796">
    <property type="entry name" value="Ank_2"/>
    <property type="match status" value="3"/>
</dbReference>
<dbReference type="PANTHER" id="PTHR24198:SF165">
    <property type="entry name" value="ANKYRIN REPEAT-CONTAINING PROTEIN-RELATED"/>
    <property type="match status" value="1"/>
</dbReference>
<dbReference type="AlphaFoldDB" id="A0A7I8W4I0"/>
<dbReference type="PANTHER" id="PTHR24198">
    <property type="entry name" value="ANKYRIN REPEAT AND PROTEIN KINASE DOMAIN-CONTAINING PROTEIN"/>
    <property type="match status" value="1"/>
</dbReference>